<feature type="transmembrane region" description="Helical" evidence="8">
    <location>
        <begin position="388"/>
        <end position="411"/>
    </location>
</feature>
<evidence type="ECO:0000256" key="6">
    <source>
        <dbReference type="ARBA" id="ARBA00022989"/>
    </source>
</evidence>
<evidence type="ECO:0000313" key="10">
    <source>
        <dbReference type="Proteomes" id="UP000619260"/>
    </source>
</evidence>
<feature type="transmembrane region" description="Helical" evidence="8">
    <location>
        <begin position="50"/>
        <end position="74"/>
    </location>
</feature>
<feature type="transmembrane region" description="Helical" evidence="8">
    <location>
        <begin position="274"/>
        <end position="296"/>
    </location>
</feature>
<keyword evidence="4" id="KW-0133">Cell shape</keyword>
<proteinExistence type="predicted"/>
<feature type="transmembrane region" description="Helical" evidence="8">
    <location>
        <begin position="131"/>
        <end position="149"/>
    </location>
</feature>
<feature type="transmembrane region" description="Helical" evidence="8">
    <location>
        <begin position="417"/>
        <end position="442"/>
    </location>
</feature>
<feature type="transmembrane region" description="Helical" evidence="8">
    <location>
        <begin position="356"/>
        <end position="376"/>
    </location>
</feature>
<feature type="transmembrane region" description="Helical" evidence="8">
    <location>
        <begin position="485"/>
        <end position="507"/>
    </location>
</feature>
<dbReference type="Proteomes" id="UP000619260">
    <property type="component" value="Unassembled WGS sequence"/>
</dbReference>
<reference evidence="9" key="1">
    <citation type="submission" date="2021-01" db="EMBL/GenBank/DDBJ databases">
        <title>Whole genome shotgun sequence of Virgisporangium aliadipatigenens NBRC 105644.</title>
        <authorList>
            <person name="Komaki H."/>
            <person name="Tamura T."/>
        </authorList>
    </citation>
    <scope>NUCLEOTIDE SEQUENCE</scope>
    <source>
        <strain evidence="9">NBRC 105644</strain>
    </source>
</reference>
<feature type="transmembrane region" description="Helical" evidence="8">
    <location>
        <begin position="156"/>
        <end position="180"/>
    </location>
</feature>
<evidence type="ECO:0000256" key="1">
    <source>
        <dbReference type="ARBA" id="ARBA00004651"/>
    </source>
</evidence>
<dbReference type="GO" id="GO:0008360">
    <property type="term" value="P:regulation of cell shape"/>
    <property type="evidence" value="ECO:0007669"/>
    <property type="project" value="UniProtKB-KW"/>
</dbReference>
<evidence type="ECO:0000313" key="9">
    <source>
        <dbReference type="EMBL" id="GIJ51959.1"/>
    </source>
</evidence>
<evidence type="ECO:0000256" key="7">
    <source>
        <dbReference type="ARBA" id="ARBA00023136"/>
    </source>
</evidence>
<dbReference type="GO" id="GO:0034204">
    <property type="term" value="P:lipid translocation"/>
    <property type="evidence" value="ECO:0007669"/>
    <property type="project" value="TreeGrafter"/>
</dbReference>
<keyword evidence="3 8" id="KW-0812">Transmembrane</keyword>
<dbReference type="PANTHER" id="PTHR47019:SF1">
    <property type="entry name" value="LIPID II FLIPPASE MURJ"/>
    <property type="match status" value="1"/>
</dbReference>
<comment type="subcellular location">
    <subcellularLocation>
        <location evidence="1">Cell membrane</location>
        <topology evidence="1">Multi-pass membrane protein</topology>
    </subcellularLocation>
</comment>
<dbReference type="PRINTS" id="PR01806">
    <property type="entry name" value="VIRFACTRMVIN"/>
</dbReference>
<dbReference type="GO" id="GO:0005886">
    <property type="term" value="C:plasma membrane"/>
    <property type="evidence" value="ECO:0007669"/>
    <property type="project" value="UniProtKB-SubCell"/>
</dbReference>
<evidence type="ECO:0000256" key="8">
    <source>
        <dbReference type="SAM" id="Phobius"/>
    </source>
</evidence>
<feature type="transmembrane region" description="Helical" evidence="8">
    <location>
        <begin position="192"/>
        <end position="214"/>
    </location>
</feature>
<feature type="transmembrane region" description="Helical" evidence="8">
    <location>
        <begin position="86"/>
        <end position="111"/>
    </location>
</feature>
<evidence type="ECO:0000256" key="3">
    <source>
        <dbReference type="ARBA" id="ARBA00022692"/>
    </source>
</evidence>
<organism evidence="9 10">
    <name type="scientific">Virgisporangium aliadipatigenens</name>
    <dbReference type="NCBI Taxonomy" id="741659"/>
    <lineage>
        <taxon>Bacteria</taxon>
        <taxon>Bacillati</taxon>
        <taxon>Actinomycetota</taxon>
        <taxon>Actinomycetes</taxon>
        <taxon>Micromonosporales</taxon>
        <taxon>Micromonosporaceae</taxon>
        <taxon>Virgisporangium</taxon>
    </lineage>
</organism>
<dbReference type="GO" id="GO:0009252">
    <property type="term" value="P:peptidoglycan biosynthetic process"/>
    <property type="evidence" value="ECO:0007669"/>
    <property type="project" value="UniProtKB-KW"/>
</dbReference>
<evidence type="ECO:0000256" key="5">
    <source>
        <dbReference type="ARBA" id="ARBA00022984"/>
    </source>
</evidence>
<dbReference type="RefSeq" id="WP_203905357.1">
    <property type="nucleotide sequence ID" value="NZ_BOPF01000059.1"/>
</dbReference>
<evidence type="ECO:0000256" key="2">
    <source>
        <dbReference type="ARBA" id="ARBA00022475"/>
    </source>
</evidence>
<accession>A0A8J3YUK0</accession>
<dbReference type="GO" id="GO:0015648">
    <property type="term" value="F:lipid-linked peptidoglycan transporter activity"/>
    <property type="evidence" value="ECO:0007669"/>
    <property type="project" value="TreeGrafter"/>
</dbReference>
<dbReference type="InterPro" id="IPR004268">
    <property type="entry name" value="MurJ"/>
</dbReference>
<keyword evidence="7 8" id="KW-0472">Membrane</keyword>
<dbReference type="EMBL" id="BOPF01000059">
    <property type="protein sequence ID" value="GIJ51959.1"/>
    <property type="molecule type" value="Genomic_DNA"/>
</dbReference>
<protein>
    <submittedName>
        <fullName evidence="9">Membrane protein</fullName>
    </submittedName>
</protein>
<feature type="transmembrane region" description="Helical" evidence="8">
    <location>
        <begin position="317"/>
        <end position="336"/>
    </location>
</feature>
<comment type="caution">
    <text evidence="9">The sequence shown here is derived from an EMBL/GenBank/DDBJ whole genome shotgun (WGS) entry which is preliminary data.</text>
</comment>
<evidence type="ECO:0000256" key="4">
    <source>
        <dbReference type="ARBA" id="ARBA00022960"/>
    </source>
</evidence>
<keyword evidence="10" id="KW-1185">Reference proteome</keyword>
<sequence>MKFGSAAALIGGLTLLSRLAGFGRILVFTWAVGAGPLGDVYQAVNTVPNIVFEIVAGGALASLVVPVIAAPLAAGDRERVAATAGALLTWVLALLVPVAVVVAFAAGPIVSLVASGADPTERALGVNMLRIFAPQLPLYGAGIVLTGLLQAHRRFAWPVIAPLLSSITVSGAYLAFAAVAGRAPGVDAVGPGGLTVLAGGTTLAVAVLTLCLVVPVRRLGVGLRPGFALGEVAGPVRRLAVAGAVTVGTQQAGLALVVVLAYGGPPGSVVLYNLAQTMFLLPWAVLAVPVATSAFPELAQRHATGDRAGFGRVTARALRAVLLAGAFGSAVLISVAPDAAVVLASLSRERPEPTALSAAMIAFAPGLVGYGLFALLSRVLYARQAPGAAAAATAVGWAVAAGAALALAFGLPVADRVAALAGGNTVGMLVLGVLLLAAVYRAAGRDALDGAPRAFAAGIAGAAVGVGLAFAARTVVEPNGSVPGAIAHGTVGALLATAGFLAVAYLLDRRDLGPPAAGLLRRVRRTRPAEPAPADAP</sequence>
<keyword evidence="2" id="KW-1003">Cell membrane</keyword>
<gene>
    <name evidence="9" type="ORF">Val02_88450</name>
</gene>
<dbReference type="InterPro" id="IPR051050">
    <property type="entry name" value="Lipid_II_flippase_MurJ/MviN"/>
</dbReference>
<keyword evidence="6 8" id="KW-1133">Transmembrane helix</keyword>
<name>A0A8J3YUK0_9ACTN</name>
<keyword evidence="5" id="KW-0573">Peptidoglycan synthesis</keyword>
<feature type="transmembrane region" description="Helical" evidence="8">
    <location>
        <begin position="239"/>
        <end position="262"/>
    </location>
</feature>
<feature type="transmembrane region" description="Helical" evidence="8">
    <location>
        <begin position="454"/>
        <end position="473"/>
    </location>
</feature>
<dbReference type="PANTHER" id="PTHR47019">
    <property type="entry name" value="LIPID II FLIPPASE MURJ"/>
    <property type="match status" value="1"/>
</dbReference>
<dbReference type="Pfam" id="PF03023">
    <property type="entry name" value="MurJ"/>
    <property type="match status" value="1"/>
</dbReference>
<dbReference type="AlphaFoldDB" id="A0A8J3YUK0"/>